<feature type="transmembrane region" description="Helical" evidence="1">
    <location>
        <begin position="98"/>
        <end position="122"/>
    </location>
</feature>
<feature type="transmembrane region" description="Helical" evidence="1">
    <location>
        <begin position="251"/>
        <end position="270"/>
    </location>
</feature>
<keyword evidence="1" id="KW-1133">Transmembrane helix</keyword>
<comment type="caution">
    <text evidence="2">The sequence shown here is derived from an EMBL/GenBank/DDBJ whole genome shotgun (WGS) entry which is preliminary data.</text>
</comment>
<keyword evidence="3" id="KW-1185">Reference proteome</keyword>
<proteinExistence type="predicted"/>
<protein>
    <recommendedName>
        <fullName evidence="4">RDD domain-containing protein</fullName>
    </recommendedName>
</protein>
<dbReference type="RefSeq" id="WP_271927920.1">
    <property type="nucleotide sequence ID" value="NZ_JAQNDO010000001.1"/>
</dbReference>
<reference evidence="2 3" key="1">
    <citation type="submission" date="2022-11" db="EMBL/GenBank/DDBJ databases">
        <title>Minimal conservation of predation-associated metabolite biosynthetic gene clusters underscores biosynthetic potential of Myxococcota including descriptions for ten novel species: Archangium lansinium sp. nov., Myxococcus landrumus sp. nov., Nannocystis bai.</title>
        <authorList>
            <person name="Ahearne A."/>
            <person name="Stevens C."/>
            <person name="Dowd S."/>
        </authorList>
    </citation>
    <scope>NUCLEOTIDE SEQUENCE [LARGE SCALE GENOMIC DNA]</scope>
    <source>
        <strain evidence="2 3">RJM3</strain>
    </source>
</reference>
<name>A0ABT5F5L8_9BACT</name>
<dbReference type="EMBL" id="JAQNDO010000001">
    <property type="protein sequence ID" value="MDC0748792.1"/>
    <property type="molecule type" value="Genomic_DNA"/>
</dbReference>
<evidence type="ECO:0000313" key="3">
    <source>
        <dbReference type="Proteomes" id="UP001221411"/>
    </source>
</evidence>
<organism evidence="2 3">
    <name type="scientific">Polyangium mundeleinium</name>
    <dbReference type="NCBI Taxonomy" id="2995306"/>
    <lineage>
        <taxon>Bacteria</taxon>
        <taxon>Pseudomonadati</taxon>
        <taxon>Myxococcota</taxon>
        <taxon>Polyangia</taxon>
        <taxon>Polyangiales</taxon>
        <taxon>Polyangiaceae</taxon>
        <taxon>Polyangium</taxon>
    </lineage>
</organism>
<keyword evidence="1" id="KW-0812">Transmembrane</keyword>
<keyword evidence="1" id="KW-0472">Membrane</keyword>
<evidence type="ECO:0000313" key="2">
    <source>
        <dbReference type="EMBL" id="MDC0748792.1"/>
    </source>
</evidence>
<evidence type="ECO:0008006" key="4">
    <source>
        <dbReference type="Google" id="ProtNLM"/>
    </source>
</evidence>
<sequence>MAKTPMSAQRVRPRADSSDTDAFEVPAAVLCTICGQSDCSGCTPADETASGVMAIVPWERPGGTSWSRLWGTALATTQGADAFFSALPDGALPPAVRFAIVAEMLAVGSMVAMLLPIAALALPHLALQVIGDPEMRVRALEWFVIGVPALALWMVLAHASHGAALDAGARKQGARPQRRRALRFGLYSCGWDLMTGPLGAIWMLGSRGAKAAAEVLALSMRVPGRASDALLKGVYGLPEDAAARARRTGTVVAVISAIVSALGLLLALALA</sequence>
<accession>A0ABT5F5L8</accession>
<feature type="transmembrane region" description="Helical" evidence="1">
    <location>
        <begin position="184"/>
        <end position="204"/>
    </location>
</feature>
<gene>
    <name evidence="2" type="ORF">POL67_46120</name>
</gene>
<feature type="transmembrane region" description="Helical" evidence="1">
    <location>
        <begin position="142"/>
        <end position="163"/>
    </location>
</feature>
<dbReference type="Proteomes" id="UP001221411">
    <property type="component" value="Unassembled WGS sequence"/>
</dbReference>
<evidence type="ECO:0000256" key="1">
    <source>
        <dbReference type="SAM" id="Phobius"/>
    </source>
</evidence>